<gene>
    <name evidence="1" type="ORF">BDA96_10G013300</name>
</gene>
<reference evidence="1" key="2">
    <citation type="submission" date="2020-10" db="EMBL/GenBank/DDBJ databases">
        <authorList>
            <person name="Cooper E.A."/>
            <person name="Brenton Z.W."/>
            <person name="Flinn B.S."/>
            <person name="Jenkins J."/>
            <person name="Shu S."/>
            <person name="Flowers D."/>
            <person name="Luo F."/>
            <person name="Wang Y."/>
            <person name="Xia P."/>
            <person name="Barry K."/>
            <person name="Daum C."/>
            <person name="Lipzen A."/>
            <person name="Yoshinaga Y."/>
            <person name="Schmutz J."/>
            <person name="Saski C."/>
            <person name="Vermerris W."/>
            <person name="Kresovich S."/>
        </authorList>
    </citation>
    <scope>NUCLEOTIDE SEQUENCE</scope>
</reference>
<dbReference type="EMBL" id="CM027689">
    <property type="protein sequence ID" value="KAG0512439.1"/>
    <property type="molecule type" value="Genomic_DNA"/>
</dbReference>
<reference evidence="1" key="1">
    <citation type="journal article" date="2019" name="BMC Genomics">
        <title>A new reference genome for Sorghum bicolor reveals high levels of sequence similarity between sweet and grain genotypes: implications for the genetics of sugar metabolism.</title>
        <authorList>
            <person name="Cooper E.A."/>
            <person name="Brenton Z.W."/>
            <person name="Flinn B.S."/>
            <person name="Jenkins J."/>
            <person name="Shu S."/>
            <person name="Flowers D."/>
            <person name="Luo F."/>
            <person name="Wang Y."/>
            <person name="Xia P."/>
            <person name="Barry K."/>
            <person name="Daum C."/>
            <person name="Lipzen A."/>
            <person name="Yoshinaga Y."/>
            <person name="Schmutz J."/>
            <person name="Saski C."/>
            <person name="Vermerris W."/>
            <person name="Kresovich S."/>
        </authorList>
    </citation>
    <scope>NUCLEOTIDE SEQUENCE</scope>
</reference>
<organism evidence="1 2">
    <name type="scientific">Sorghum bicolor</name>
    <name type="common">Sorghum</name>
    <name type="synonym">Sorghum vulgare</name>
    <dbReference type="NCBI Taxonomy" id="4558"/>
    <lineage>
        <taxon>Eukaryota</taxon>
        <taxon>Viridiplantae</taxon>
        <taxon>Streptophyta</taxon>
        <taxon>Embryophyta</taxon>
        <taxon>Tracheophyta</taxon>
        <taxon>Spermatophyta</taxon>
        <taxon>Magnoliopsida</taxon>
        <taxon>Liliopsida</taxon>
        <taxon>Poales</taxon>
        <taxon>Poaceae</taxon>
        <taxon>PACMAD clade</taxon>
        <taxon>Panicoideae</taxon>
        <taxon>Andropogonodae</taxon>
        <taxon>Andropogoneae</taxon>
        <taxon>Sorghinae</taxon>
        <taxon>Sorghum</taxon>
    </lineage>
</organism>
<protein>
    <submittedName>
        <fullName evidence="1">Uncharacterized protein</fullName>
    </submittedName>
</protein>
<feature type="non-terminal residue" evidence="1">
    <location>
        <position position="1"/>
    </location>
</feature>
<evidence type="ECO:0000313" key="2">
    <source>
        <dbReference type="Proteomes" id="UP000807115"/>
    </source>
</evidence>
<sequence length="89" mass="9891">IFAFAVQSRPQQELNVGSERSLAYILTNTTASQNKVSLKFCIERQCGRDVCYCCLTQKPTRWCYYGLHVCQAECPGCDPICPPVPSPSA</sequence>
<accession>A0A921TZ38</accession>
<evidence type="ECO:0000313" key="1">
    <source>
        <dbReference type="EMBL" id="KAG0512439.1"/>
    </source>
</evidence>
<proteinExistence type="predicted"/>
<dbReference type="Proteomes" id="UP000807115">
    <property type="component" value="Chromosome 10"/>
</dbReference>
<comment type="caution">
    <text evidence="1">The sequence shown here is derived from an EMBL/GenBank/DDBJ whole genome shotgun (WGS) entry which is preliminary data.</text>
</comment>
<dbReference type="AlphaFoldDB" id="A0A921TZ38"/>
<name>A0A921TZ38_SORBI</name>